<dbReference type="EMBL" id="MWWT01000005">
    <property type="protein sequence ID" value="OZG54420.1"/>
    <property type="molecule type" value="Genomic_DNA"/>
</dbReference>
<dbReference type="InterPro" id="IPR012338">
    <property type="entry name" value="Beta-lactam/transpept-like"/>
</dbReference>
<sequence length="631" mass="67871">MPRRMPQGTAQRMPHAPKKYDAAHAHTIRRRTLVIIVAWALVLAGCLYKLVDIQLIRAGGLATEAQNSRTVTARVQAMRGSIVDTNGETLAQSVEAYKIYVDQVGAKIFKPVSCTPERKRSMTDADYEKAKQDLKTTCHSVDGKDVPGKGPSAVARILAPVLNLNVQELGAKLAGKSRYVVVADKVTPELKRKVDALHLSGVVGAELMSERVYSNPTLIGSILGGVNNENTGVTGIEAMEDGSLKGVDGVETYQQMNPVRGTAKIPGTEEVESVAKQGGTVKLTIDADVQWFLNKELKERVQDQNAAWGIGVVQEVKTGKILAIADSNQYAANSTDALTKGSLAMQATFDPGSTGKVITASGVIQEGLHKATDQFTVPYSLEYQGQTYHDALPHPDEHLTLAGILYHSYNTGTIMTAYNYSLEKRYQYITAFGLGQPTGINFPGESTGLLGRYDQWDTRTQQTVLFGQGYTVNALQMTNVVATIANGGVRLGQKLVESSTDADGKDTTPAVNKSERVVSEETAGTVLNMMENIGEEYAKTAGVEGYRIAGKSGTAEVAGSDGRLTSIVGDYIAVIPADNPTYVISVFLKDAKAYYGGATAGPVVKNVAQFLMQKYQIPQSQPRTNAIPITW</sequence>
<dbReference type="InterPro" id="IPR050515">
    <property type="entry name" value="Beta-lactam/transpept"/>
</dbReference>
<dbReference type="InterPro" id="IPR005311">
    <property type="entry name" value="PBP_dimer"/>
</dbReference>
<evidence type="ECO:0000313" key="8">
    <source>
        <dbReference type="Proteomes" id="UP000243657"/>
    </source>
</evidence>
<dbReference type="Gene3D" id="3.90.1310.10">
    <property type="entry name" value="Penicillin-binding protein 2a (Domain 2)"/>
    <property type="match status" value="1"/>
</dbReference>
<feature type="transmembrane region" description="Helical" evidence="4">
    <location>
        <begin position="33"/>
        <end position="51"/>
    </location>
</feature>
<evidence type="ECO:0000259" key="5">
    <source>
        <dbReference type="Pfam" id="PF00905"/>
    </source>
</evidence>
<dbReference type="Pfam" id="PF00905">
    <property type="entry name" value="Transpeptidase"/>
    <property type="match status" value="1"/>
</dbReference>
<evidence type="ECO:0000313" key="7">
    <source>
        <dbReference type="EMBL" id="OZG54420.1"/>
    </source>
</evidence>
<dbReference type="Gene3D" id="3.40.710.10">
    <property type="entry name" value="DD-peptidase/beta-lactamase superfamily"/>
    <property type="match status" value="1"/>
</dbReference>
<keyword evidence="7" id="KW-0132">Cell division</keyword>
<keyword evidence="4" id="KW-1133">Transmembrane helix</keyword>
<dbReference type="PANTHER" id="PTHR30627:SF1">
    <property type="entry name" value="PEPTIDOGLYCAN D,D-TRANSPEPTIDASE FTSI"/>
    <property type="match status" value="1"/>
</dbReference>
<reference evidence="7 8" key="1">
    <citation type="journal article" date="2017" name="BMC Genomics">
        <title>Comparative genomic and phylogenomic analyses of the Bifidobacteriaceae family.</title>
        <authorList>
            <person name="Lugli G.A."/>
            <person name="Milani C."/>
            <person name="Turroni F."/>
            <person name="Duranti S."/>
            <person name="Mancabelli L."/>
            <person name="Mangifesta M."/>
            <person name="Ferrario C."/>
            <person name="Modesto M."/>
            <person name="Mattarelli P."/>
            <person name="Jiri K."/>
            <person name="van Sinderen D."/>
            <person name="Ventura M."/>
        </authorList>
    </citation>
    <scope>NUCLEOTIDE SEQUENCE [LARGE SCALE GENOMIC DNA]</scope>
    <source>
        <strain evidence="7 8">DSM 24762</strain>
    </source>
</reference>
<dbReference type="AlphaFoldDB" id="A0A261F5L8"/>
<feature type="domain" description="Penicillin-binding protein dimerisation" evidence="6">
    <location>
        <begin position="75"/>
        <end position="253"/>
    </location>
</feature>
<evidence type="ECO:0000256" key="2">
    <source>
        <dbReference type="ARBA" id="ARBA00007171"/>
    </source>
</evidence>
<gene>
    <name evidence="7" type="ORF">ALMA_0881</name>
</gene>
<organism evidence="7 8">
    <name type="scientific">Alloscardovia macacae</name>
    <dbReference type="NCBI Taxonomy" id="1160091"/>
    <lineage>
        <taxon>Bacteria</taxon>
        <taxon>Bacillati</taxon>
        <taxon>Actinomycetota</taxon>
        <taxon>Actinomycetes</taxon>
        <taxon>Bifidobacteriales</taxon>
        <taxon>Bifidobacteriaceae</taxon>
        <taxon>Alloscardovia</taxon>
    </lineage>
</organism>
<dbReference type="GO" id="GO:0005886">
    <property type="term" value="C:plasma membrane"/>
    <property type="evidence" value="ECO:0007669"/>
    <property type="project" value="TreeGrafter"/>
</dbReference>
<keyword evidence="8" id="KW-1185">Reference proteome</keyword>
<dbReference type="SUPFAM" id="SSF56519">
    <property type="entry name" value="Penicillin binding protein dimerisation domain"/>
    <property type="match status" value="1"/>
</dbReference>
<proteinExistence type="inferred from homology"/>
<dbReference type="InterPro" id="IPR001460">
    <property type="entry name" value="PCN-bd_Tpept"/>
</dbReference>
<feature type="domain" description="Penicillin-binding protein transpeptidase" evidence="5">
    <location>
        <begin position="310"/>
        <end position="608"/>
    </location>
</feature>
<dbReference type="InterPro" id="IPR036138">
    <property type="entry name" value="PBP_dimer_sf"/>
</dbReference>
<dbReference type="GO" id="GO:0008658">
    <property type="term" value="F:penicillin binding"/>
    <property type="evidence" value="ECO:0007669"/>
    <property type="project" value="InterPro"/>
</dbReference>
<evidence type="ECO:0000259" key="6">
    <source>
        <dbReference type="Pfam" id="PF03717"/>
    </source>
</evidence>
<dbReference type="Pfam" id="PF03717">
    <property type="entry name" value="PBP_dimer"/>
    <property type="match status" value="1"/>
</dbReference>
<name>A0A261F5L8_9BIFI</name>
<dbReference type="SUPFAM" id="SSF56601">
    <property type="entry name" value="beta-lactamase/transpeptidase-like"/>
    <property type="match status" value="1"/>
</dbReference>
<keyword evidence="4" id="KW-0812">Transmembrane</keyword>
<keyword evidence="3 4" id="KW-0472">Membrane</keyword>
<evidence type="ECO:0000256" key="3">
    <source>
        <dbReference type="ARBA" id="ARBA00023136"/>
    </source>
</evidence>
<dbReference type="Proteomes" id="UP000243657">
    <property type="component" value="Unassembled WGS sequence"/>
</dbReference>
<protein>
    <submittedName>
        <fullName evidence="7">Cell division protein</fullName>
    </submittedName>
</protein>
<evidence type="ECO:0000256" key="1">
    <source>
        <dbReference type="ARBA" id="ARBA00004370"/>
    </source>
</evidence>
<dbReference type="Gene3D" id="3.30.450.330">
    <property type="match status" value="1"/>
</dbReference>
<comment type="caution">
    <text evidence="7">The sequence shown here is derived from an EMBL/GenBank/DDBJ whole genome shotgun (WGS) entry which is preliminary data.</text>
</comment>
<dbReference type="GO" id="GO:0051301">
    <property type="term" value="P:cell division"/>
    <property type="evidence" value="ECO:0007669"/>
    <property type="project" value="UniProtKB-KW"/>
</dbReference>
<dbReference type="RefSeq" id="WP_244568862.1">
    <property type="nucleotide sequence ID" value="NZ_MWWT01000005.1"/>
</dbReference>
<comment type="subcellular location">
    <subcellularLocation>
        <location evidence="1">Membrane</location>
    </subcellularLocation>
</comment>
<dbReference type="PANTHER" id="PTHR30627">
    <property type="entry name" value="PEPTIDOGLYCAN D,D-TRANSPEPTIDASE"/>
    <property type="match status" value="1"/>
</dbReference>
<comment type="similarity">
    <text evidence="2">Belongs to the transpeptidase family.</text>
</comment>
<accession>A0A261F5L8</accession>
<dbReference type="GO" id="GO:0071555">
    <property type="term" value="P:cell wall organization"/>
    <property type="evidence" value="ECO:0007669"/>
    <property type="project" value="TreeGrafter"/>
</dbReference>
<keyword evidence="7" id="KW-0131">Cell cycle</keyword>
<evidence type="ECO:0000256" key="4">
    <source>
        <dbReference type="SAM" id="Phobius"/>
    </source>
</evidence>